<name>A0A9W4T480_9GLOM</name>
<dbReference type="OrthoDB" id="414982at2759"/>
<dbReference type="AlphaFoldDB" id="A0A9W4T480"/>
<dbReference type="PANTHER" id="PTHR31511">
    <property type="entry name" value="PROTEIN CBG23764"/>
    <property type="match status" value="1"/>
</dbReference>
<comment type="caution">
    <text evidence="1">The sequence shown here is derived from an EMBL/GenBank/DDBJ whole genome shotgun (WGS) entry which is preliminary data.</text>
</comment>
<protein>
    <submittedName>
        <fullName evidence="1">2384_t:CDS:1</fullName>
    </submittedName>
</protein>
<reference evidence="1" key="1">
    <citation type="submission" date="2022-08" db="EMBL/GenBank/DDBJ databases">
        <authorList>
            <person name="Kallberg Y."/>
            <person name="Tangrot J."/>
            <person name="Rosling A."/>
        </authorList>
    </citation>
    <scope>NUCLEOTIDE SEQUENCE</scope>
    <source>
        <strain evidence="1">Wild A</strain>
    </source>
</reference>
<gene>
    <name evidence="1" type="ORF">FWILDA_LOCUS15525</name>
</gene>
<evidence type="ECO:0000313" key="2">
    <source>
        <dbReference type="Proteomes" id="UP001153678"/>
    </source>
</evidence>
<sequence>MKVDQLKYIDSMQFMNSSLASLTKNLGDNHLITSQYFKKLSYTKEQLVLVYCKGVYSYDYIDSHCRFQDTELSPIHEFNSTLKDKISQDDYKHAQKVWKKFRYKNLGEYHDLYLKTDVLSLADVWTEFRKMSMEYYKLDPSHYVSAHHYSGMKCLK</sequence>
<dbReference type="EMBL" id="CAMKVN010008244">
    <property type="protein sequence ID" value="CAI2192333.1"/>
    <property type="molecule type" value="Genomic_DNA"/>
</dbReference>
<dbReference type="Proteomes" id="UP001153678">
    <property type="component" value="Unassembled WGS sequence"/>
</dbReference>
<organism evidence="1 2">
    <name type="scientific">Funneliformis geosporum</name>
    <dbReference type="NCBI Taxonomy" id="1117311"/>
    <lineage>
        <taxon>Eukaryota</taxon>
        <taxon>Fungi</taxon>
        <taxon>Fungi incertae sedis</taxon>
        <taxon>Mucoromycota</taxon>
        <taxon>Glomeromycotina</taxon>
        <taxon>Glomeromycetes</taxon>
        <taxon>Glomerales</taxon>
        <taxon>Glomeraceae</taxon>
        <taxon>Funneliformis</taxon>
    </lineage>
</organism>
<dbReference type="PANTHER" id="PTHR31511:SF12">
    <property type="entry name" value="RHO TERMINATION FACTOR N-TERMINAL DOMAIN-CONTAINING PROTEIN"/>
    <property type="match status" value="1"/>
</dbReference>
<accession>A0A9W4T480</accession>
<evidence type="ECO:0000313" key="1">
    <source>
        <dbReference type="EMBL" id="CAI2192333.1"/>
    </source>
</evidence>
<keyword evidence="2" id="KW-1185">Reference proteome</keyword>
<proteinExistence type="predicted"/>